<comment type="function">
    <text evidence="16">Catalyzes the phosphorylation of pantothenate (Pan), the first step in CoA biosynthesis.</text>
</comment>
<evidence type="ECO:0000256" key="8">
    <source>
        <dbReference type="ARBA" id="ARBA00022679"/>
    </source>
</evidence>
<keyword evidence="18" id="KW-1185">Reference proteome</keyword>
<evidence type="ECO:0000256" key="14">
    <source>
        <dbReference type="ARBA" id="ARBA00038036"/>
    </source>
</evidence>
<proteinExistence type="inferred from homology"/>
<comment type="subcellular location">
    <subcellularLocation>
        <location evidence="3 16">Cytoplasm</location>
    </subcellularLocation>
</comment>
<evidence type="ECO:0000256" key="16">
    <source>
        <dbReference type="HAMAP-Rule" id="MF_01274"/>
    </source>
</evidence>
<keyword evidence="8 16" id="KW-0808">Transferase</keyword>
<dbReference type="CDD" id="cd24015">
    <property type="entry name" value="ASKHA_NBD_PanK-III"/>
    <property type="match status" value="1"/>
</dbReference>
<evidence type="ECO:0000256" key="9">
    <source>
        <dbReference type="ARBA" id="ARBA00022741"/>
    </source>
</evidence>
<keyword evidence="12 16" id="KW-0630">Potassium</keyword>
<feature type="binding site" evidence="16">
    <location>
        <position position="167"/>
    </location>
    <ligand>
        <name>substrate</name>
    </ligand>
</feature>
<evidence type="ECO:0000256" key="1">
    <source>
        <dbReference type="ARBA" id="ARBA00001206"/>
    </source>
</evidence>
<keyword evidence="11 16" id="KW-0067">ATP-binding</keyword>
<dbReference type="Pfam" id="PF03309">
    <property type="entry name" value="Pan_kinase"/>
    <property type="match status" value="1"/>
</dbReference>
<evidence type="ECO:0000256" key="2">
    <source>
        <dbReference type="ARBA" id="ARBA00001958"/>
    </source>
</evidence>
<evidence type="ECO:0000256" key="4">
    <source>
        <dbReference type="ARBA" id="ARBA00005225"/>
    </source>
</evidence>
<evidence type="ECO:0000256" key="10">
    <source>
        <dbReference type="ARBA" id="ARBA00022777"/>
    </source>
</evidence>
<evidence type="ECO:0000256" key="15">
    <source>
        <dbReference type="ARBA" id="ARBA00040883"/>
    </source>
</evidence>
<evidence type="ECO:0000313" key="17">
    <source>
        <dbReference type="EMBL" id="GGW72470.1"/>
    </source>
</evidence>
<comment type="caution">
    <text evidence="17">The sequence shown here is derived from an EMBL/GenBank/DDBJ whole genome shotgun (WGS) entry which is preliminary data.</text>
</comment>
<gene>
    <name evidence="16 17" type="primary">coaX</name>
    <name evidence="17" type="ORF">GCM10008111_30720</name>
</gene>
<dbReference type="InterPro" id="IPR004619">
    <property type="entry name" value="Type_III_PanK"/>
</dbReference>
<feature type="binding site" evidence="16">
    <location>
        <position position="115"/>
    </location>
    <ligand>
        <name>ATP</name>
        <dbReference type="ChEBI" id="CHEBI:30616"/>
    </ligand>
</feature>
<dbReference type="Proteomes" id="UP000634667">
    <property type="component" value="Unassembled WGS sequence"/>
</dbReference>
<comment type="cofactor">
    <cofactor evidence="16">
        <name>NH4(+)</name>
        <dbReference type="ChEBI" id="CHEBI:28938"/>
    </cofactor>
    <cofactor evidence="16">
        <name>K(+)</name>
        <dbReference type="ChEBI" id="CHEBI:29103"/>
    </cofactor>
    <text evidence="16">A monovalent cation. Ammonium or potassium.</text>
</comment>
<evidence type="ECO:0000313" key="18">
    <source>
        <dbReference type="Proteomes" id="UP000634667"/>
    </source>
</evidence>
<protein>
    <recommendedName>
        <fullName evidence="15 16">Type III pantothenate kinase</fullName>
        <ecNumber evidence="6 16">2.7.1.33</ecNumber>
    </recommendedName>
    <alternativeName>
        <fullName evidence="16">PanK-III</fullName>
    </alternativeName>
    <alternativeName>
        <fullName evidence="16">Pantothenic acid kinase</fullName>
    </alternativeName>
</protein>
<comment type="cofactor">
    <cofactor evidence="2">
        <name>K(+)</name>
        <dbReference type="ChEBI" id="CHEBI:29103"/>
    </cofactor>
</comment>
<keyword evidence="7 16" id="KW-0963">Cytoplasm</keyword>
<keyword evidence="13 16" id="KW-0173">Coenzyme A biosynthesis</keyword>
<dbReference type="SUPFAM" id="SSF53067">
    <property type="entry name" value="Actin-like ATPase domain"/>
    <property type="match status" value="2"/>
</dbReference>
<organism evidence="17 18">
    <name type="scientific">Alishewanella tabrizica</name>
    <dbReference type="NCBI Taxonomy" id="671278"/>
    <lineage>
        <taxon>Bacteria</taxon>
        <taxon>Pseudomonadati</taxon>
        <taxon>Pseudomonadota</taxon>
        <taxon>Gammaproteobacteria</taxon>
        <taxon>Alteromonadales</taxon>
        <taxon>Alteromonadaceae</taxon>
        <taxon>Alishewanella</taxon>
    </lineage>
</organism>
<keyword evidence="10 16" id="KW-0418">Kinase</keyword>
<dbReference type="NCBIfam" id="TIGR00671">
    <property type="entry name" value="baf"/>
    <property type="match status" value="1"/>
</dbReference>
<keyword evidence="16" id="KW-0479">Metal-binding</keyword>
<feature type="binding site" evidence="16">
    <location>
        <begin position="6"/>
        <end position="13"/>
    </location>
    <ligand>
        <name>ATP</name>
        <dbReference type="ChEBI" id="CHEBI:30616"/>
    </ligand>
</feature>
<dbReference type="EMBL" id="BMYR01000017">
    <property type="protein sequence ID" value="GGW72470.1"/>
    <property type="molecule type" value="Genomic_DNA"/>
</dbReference>
<evidence type="ECO:0000256" key="13">
    <source>
        <dbReference type="ARBA" id="ARBA00022993"/>
    </source>
</evidence>
<comment type="pathway">
    <text evidence="4 16">Cofactor biosynthesis; coenzyme A biosynthesis; CoA from (R)-pantothenate: step 1/5.</text>
</comment>
<feature type="binding site" evidence="16">
    <location>
        <position position="112"/>
    </location>
    <ligand>
        <name>K(+)</name>
        <dbReference type="ChEBI" id="CHEBI:29103"/>
    </ligand>
</feature>
<evidence type="ECO:0000256" key="5">
    <source>
        <dbReference type="ARBA" id="ARBA00011738"/>
    </source>
</evidence>
<dbReference type="RefSeq" id="WP_189484130.1">
    <property type="nucleotide sequence ID" value="NZ_BMYR01000017.1"/>
</dbReference>
<comment type="similarity">
    <text evidence="14 16">Belongs to the type III pantothenate kinase family.</text>
</comment>
<dbReference type="Gene3D" id="3.30.420.40">
    <property type="match status" value="2"/>
</dbReference>
<comment type="subunit">
    <text evidence="5 16">Homodimer.</text>
</comment>
<sequence>MYLLLDVGNTRTKAVTYHNGQFRPLTEVTAETLKDEAWQGVYVASVAAEDKISLLKQKLELGHVPWHLLRSEASAFSVTNCYQMPEKLGVDRWLALLGAATLFVNTDLLIIDAGTALTLDWLNDKQQHEGGWIIPGVRLQQEAVISNTAKVQSRPGEANSLRLGNDTHSCVENGALAAVTGAIRLAWQLRPAKHLLLTGGDAEKLTTYLTDLPVYHDPLLIFRGVARYINS</sequence>
<reference evidence="18" key="1">
    <citation type="journal article" date="2019" name="Int. J. Syst. Evol. Microbiol.">
        <title>The Global Catalogue of Microorganisms (GCM) 10K type strain sequencing project: providing services to taxonomists for standard genome sequencing and annotation.</title>
        <authorList>
            <consortium name="The Broad Institute Genomics Platform"/>
            <consortium name="The Broad Institute Genome Sequencing Center for Infectious Disease"/>
            <person name="Wu L."/>
            <person name="Ma J."/>
        </authorList>
    </citation>
    <scope>NUCLEOTIDE SEQUENCE [LARGE SCALE GENOMIC DNA]</scope>
    <source>
        <strain evidence="18">KCTC 23723</strain>
    </source>
</reference>
<evidence type="ECO:0000256" key="12">
    <source>
        <dbReference type="ARBA" id="ARBA00022958"/>
    </source>
</evidence>
<dbReference type="GO" id="GO:0016301">
    <property type="term" value="F:kinase activity"/>
    <property type="evidence" value="ECO:0007669"/>
    <property type="project" value="UniProtKB-KW"/>
</dbReference>
<comment type="catalytic activity">
    <reaction evidence="1 16">
        <text>(R)-pantothenate + ATP = (R)-4'-phosphopantothenate + ADP + H(+)</text>
        <dbReference type="Rhea" id="RHEA:16373"/>
        <dbReference type="ChEBI" id="CHEBI:10986"/>
        <dbReference type="ChEBI" id="CHEBI:15378"/>
        <dbReference type="ChEBI" id="CHEBI:29032"/>
        <dbReference type="ChEBI" id="CHEBI:30616"/>
        <dbReference type="ChEBI" id="CHEBI:456216"/>
        <dbReference type="EC" id="2.7.1.33"/>
    </reaction>
</comment>
<dbReference type="PANTHER" id="PTHR34265">
    <property type="entry name" value="TYPE III PANTOTHENATE KINASE"/>
    <property type="match status" value="1"/>
</dbReference>
<accession>A0ABQ2WSY3</accession>
<dbReference type="EC" id="2.7.1.33" evidence="6 16"/>
<dbReference type="InterPro" id="IPR043129">
    <property type="entry name" value="ATPase_NBD"/>
</dbReference>
<evidence type="ECO:0000256" key="3">
    <source>
        <dbReference type="ARBA" id="ARBA00004496"/>
    </source>
</evidence>
<evidence type="ECO:0000256" key="7">
    <source>
        <dbReference type="ARBA" id="ARBA00022490"/>
    </source>
</evidence>
<name>A0ABQ2WSY3_9ALTE</name>
<dbReference type="PANTHER" id="PTHR34265:SF1">
    <property type="entry name" value="TYPE III PANTOTHENATE KINASE"/>
    <property type="match status" value="1"/>
</dbReference>
<evidence type="ECO:0000256" key="6">
    <source>
        <dbReference type="ARBA" id="ARBA00012102"/>
    </source>
</evidence>
<feature type="active site" description="Proton acceptor" evidence="16">
    <location>
        <position position="91"/>
    </location>
</feature>
<keyword evidence="9 16" id="KW-0547">Nucleotide-binding</keyword>
<feature type="binding site" evidence="16">
    <location>
        <begin position="89"/>
        <end position="92"/>
    </location>
    <ligand>
        <name>substrate</name>
    </ligand>
</feature>
<feature type="binding site" evidence="16">
    <location>
        <position position="82"/>
    </location>
    <ligand>
        <name>substrate</name>
    </ligand>
</feature>
<dbReference type="HAMAP" id="MF_01274">
    <property type="entry name" value="Pantothen_kinase_3"/>
    <property type="match status" value="1"/>
</dbReference>
<evidence type="ECO:0000256" key="11">
    <source>
        <dbReference type="ARBA" id="ARBA00022840"/>
    </source>
</evidence>